<name>A0AAD7N8S3_9AGAR</name>
<organism evidence="1 2">
    <name type="scientific">Mycena metata</name>
    <dbReference type="NCBI Taxonomy" id="1033252"/>
    <lineage>
        <taxon>Eukaryota</taxon>
        <taxon>Fungi</taxon>
        <taxon>Dikarya</taxon>
        <taxon>Basidiomycota</taxon>
        <taxon>Agaricomycotina</taxon>
        <taxon>Agaricomycetes</taxon>
        <taxon>Agaricomycetidae</taxon>
        <taxon>Agaricales</taxon>
        <taxon>Marasmiineae</taxon>
        <taxon>Mycenaceae</taxon>
        <taxon>Mycena</taxon>
    </lineage>
</organism>
<comment type="caution">
    <text evidence="1">The sequence shown here is derived from an EMBL/GenBank/DDBJ whole genome shotgun (WGS) entry which is preliminary data.</text>
</comment>
<accession>A0AAD7N8S3</accession>
<dbReference type="Proteomes" id="UP001215598">
    <property type="component" value="Unassembled WGS sequence"/>
</dbReference>
<evidence type="ECO:0000313" key="2">
    <source>
        <dbReference type="Proteomes" id="UP001215598"/>
    </source>
</evidence>
<evidence type="ECO:0000313" key="1">
    <source>
        <dbReference type="EMBL" id="KAJ7750532.1"/>
    </source>
</evidence>
<reference evidence="1" key="1">
    <citation type="submission" date="2023-03" db="EMBL/GenBank/DDBJ databases">
        <title>Massive genome expansion in bonnet fungi (Mycena s.s.) driven by repeated elements and novel gene families across ecological guilds.</title>
        <authorList>
            <consortium name="Lawrence Berkeley National Laboratory"/>
            <person name="Harder C.B."/>
            <person name="Miyauchi S."/>
            <person name="Viragh M."/>
            <person name="Kuo A."/>
            <person name="Thoen E."/>
            <person name="Andreopoulos B."/>
            <person name="Lu D."/>
            <person name="Skrede I."/>
            <person name="Drula E."/>
            <person name="Henrissat B."/>
            <person name="Morin E."/>
            <person name="Kohler A."/>
            <person name="Barry K."/>
            <person name="LaButti K."/>
            <person name="Morin E."/>
            <person name="Salamov A."/>
            <person name="Lipzen A."/>
            <person name="Mereny Z."/>
            <person name="Hegedus B."/>
            <person name="Baldrian P."/>
            <person name="Stursova M."/>
            <person name="Weitz H."/>
            <person name="Taylor A."/>
            <person name="Grigoriev I.V."/>
            <person name="Nagy L.G."/>
            <person name="Martin F."/>
            <person name="Kauserud H."/>
        </authorList>
    </citation>
    <scope>NUCLEOTIDE SEQUENCE</scope>
    <source>
        <strain evidence="1">CBHHK182m</strain>
    </source>
</reference>
<keyword evidence="2" id="KW-1185">Reference proteome</keyword>
<protein>
    <submittedName>
        <fullName evidence="1">Uncharacterized protein</fullName>
    </submittedName>
</protein>
<sequence>MNDLVIQLDGGVVNSSCLRRNSRVVDGTKRERMSLGGGYTVGVHLEHYFRGLRGEGKCGIFSINILQGEMSCRFRHRAAGSRDNVGLSIEIRKSGTGPGLLVYCQGTWKEGRKEGRKYYKN</sequence>
<dbReference type="AlphaFoldDB" id="A0AAD7N8S3"/>
<proteinExistence type="predicted"/>
<dbReference type="EMBL" id="JARKIB010000065">
    <property type="protein sequence ID" value="KAJ7750532.1"/>
    <property type="molecule type" value="Genomic_DNA"/>
</dbReference>
<gene>
    <name evidence="1" type="ORF">B0H16DRAFT_1691520</name>
</gene>